<evidence type="ECO:0000313" key="1">
    <source>
        <dbReference type="EMBL" id="MPL96330.1"/>
    </source>
</evidence>
<sequence>MRVIYRKYLPGEDIPAADYFSRRKLVKYFSRETMAAVVCIGELLKGEVPSPETPFFFSSGETEMMDIYKEACMVFDKGELKFDSSMFLERAITVISPLSHFKMMRNMAHCFISIEYGLKGDNAATMGSVSGLLVPAMLSEGRGDILIGAGKLHADGTAEGGFALVTAHELKDCPMLESDGEAICFFRENYNI</sequence>
<dbReference type="AlphaFoldDB" id="A0A644VYV8"/>
<accession>A0A644VYV8</accession>
<name>A0A644VYV8_9ZZZZ</name>
<protein>
    <submittedName>
        <fullName evidence="1">Uncharacterized protein</fullName>
    </submittedName>
</protein>
<proteinExistence type="predicted"/>
<reference evidence="1" key="1">
    <citation type="submission" date="2019-08" db="EMBL/GenBank/DDBJ databases">
        <authorList>
            <person name="Kucharzyk K."/>
            <person name="Murdoch R.W."/>
            <person name="Higgins S."/>
            <person name="Loffler F."/>
        </authorList>
    </citation>
    <scope>NUCLEOTIDE SEQUENCE</scope>
</reference>
<organism evidence="1">
    <name type="scientific">bioreactor metagenome</name>
    <dbReference type="NCBI Taxonomy" id="1076179"/>
    <lineage>
        <taxon>unclassified sequences</taxon>
        <taxon>metagenomes</taxon>
        <taxon>ecological metagenomes</taxon>
    </lineage>
</organism>
<comment type="caution">
    <text evidence="1">The sequence shown here is derived from an EMBL/GenBank/DDBJ whole genome shotgun (WGS) entry which is preliminary data.</text>
</comment>
<gene>
    <name evidence="1" type="ORF">SDC9_42508</name>
</gene>
<dbReference type="EMBL" id="VSSQ01000505">
    <property type="protein sequence ID" value="MPL96330.1"/>
    <property type="molecule type" value="Genomic_DNA"/>
</dbReference>